<evidence type="ECO:0000313" key="11">
    <source>
        <dbReference type="EMBL" id="KAK9298129.1"/>
    </source>
</evidence>
<dbReference type="GO" id="GO:0008270">
    <property type="term" value="F:zinc ion binding"/>
    <property type="evidence" value="ECO:0007669"/>
    <property type="project" value="InterPro"/>
</dbReference>
<feature type="domain" description="Peptidoglycan recognition protein family" evidence="10">
    <location>
        <begin position="38"/>
        <end position="182"/>
    </location>
</feature>
<evidence type="ECO:0000256" key="5">
    <source>
        <dbReference type="ARBA" id="ARBA00023157"/>
    </source>
</evidence>
<evidence type="ECO:0000256" key="3">
    <source>
        <dbReference type="ARBA" id="ARBA00022729"/>
    </source>
</evidence>
<dbReference type="Gene3D" id="3.40.80.10">
    <property type="entry name" value="Peptidoglycan recognition protein-like"/>
    <property type="match status" value="1"/>
</dbReference>
<evidence type="ECO:0000256" key="6">
    <source>
        <dbReference type="PIRNR" id="PIRNR037945"/>
    </source>
</evidence>
<evidence type="ECO:0000259" key="9">
    <source>
        <dbReference type="SMART" id="SM00644"/>
    </source>
</evidence>
<feature type="domain" description="N-acetylmuramoyl-L-alanine amidase" evidence="9">
    <location>
        <begin position="52"/>
        <end position="188"/>
    </location>
</feature>
<dbReference type="GO" id="GO:0008745">
    <property type="term" value="F:N-acetylmuramoyl-L-alanine amidase activity"/>
    <property type="evidence" value="ECO:0007669"/>
    <property type="project" value="InterPro"/>
</dbReference>
<dbReference type="EMBL" id="JAWNGG020000181">
    <property type="protein sequence ID" value="KAK9298129.1"/>
    <property type="molecule type" value="Genomic_DNA"/>
</dbReference>
<dbReference type="Proteomes" id="UP001432146">
    <property type="component" value="Unassembled WGS sequence"/>
</dbReference>
<dbReference type="GO" id="GO:0009253">
    <property type="term" value="P:peptidoglycan catabolic process"/>
    <property type="evidence" value="ECO:0007669"/>
    <property type="project" value="InterPro"/>
</dbReference>
<dbReference type="Pfam" id="PF01510">
    <property type="entry name" value="Amidase_2"/>
    <property type="match status" value="1"/>
</dbReference>
<dbReference type="InterPro" id="IPR015510">
    <property type="entry name" value="PGRP"/>
</dbReference>
<feature type="disulfide bond" evidence="7">
    <location>
        <begin position="76"/>
        <end position="82"/>
    </location>
</feature>
<dbReference type="InterPro" id="IPR036505">
    <property type="entry name" value="Amidase/PGRP_sf"/>
</dbReference>
<dbReference type="PANTHER" id="PTHR11022">
    <property type="entry name" value="PEPTIDOGLYCAN RECOGNITION PROTEIN"/>
    <property type="match status" value="1"/>
</dbReference>
<keyword evidence="4 6" id="KW-0391">Immunity</keyword>
<reference evidence="11 12" key="1">
    <citation type="submission" date="2024-05" db="EMBL/GenBank/DDBJ databases">
        <title>The nuclear and mitochondrial genome assemblies of Tetragonisca angustula (Apidae: Meliponini), a tiny yet remarkable pollinator in the Neotropics.</title>
        <authorList>
            <person name="Ferrari R."/>
            <person name="Ricardo P.C."/>
            <person name="Dias F.C."/>
            <person name="Araujo N.S."/>
            <person name="Soares D.O."/>
            <person name="Zhou Q.-S."/>
            <person name="Zhu C.-D."/>
            <person name="Coutinho L."/>
            <person name="Airas M.C."/>
            <person name="Batista T.M."/>
        </authorList>
    </citation>
    <scope>NUCLEOTIDE SEQUENCE [LARGE SCALE GENOMIC DNA]</scope>
    <source>
        <strain evidence="11">ASF017062</strain>
        <tissue evidence="11">Abdomen</tissue>
    </source>
</reference>
<dbReference type="PANTHER" id="PTHR11022:SF41">
    <property type="entry name" value="PEPTIDOGLYCAN-RECOGNITION PROTEIN LC-RELATED"/>
    <property type="match status" value="1"/>
</dbReference>
<evidence type="ECO:0000256" key="1">
    <source>
        <dbReference type="ARBA" id="ARBA00007553"/>
    </source>
</evidence>
<name>A0AAW0ZL38_9HYME</name>
<dbReference type="AlphaFoldDB" id="A0AAW0ZL38"/>
<keyword evidence="5" id="KW-1015">Disulfide bond</keyword>
<dbReference type="SMART" id="SM00644">
    <property type="entry name" value="Ami_2"/>
    <property type="match status" value="1"/>
</dbReference>
<keyword evidence="2 6" id="KW-0399">Innate immunity</keyword>
<evidence type="ECO:0000259" key="10">
    <source>
        <dbReference type="SMART" id="SM00701"/>
    </source>
</evidence>
<gene>
    <name evidence="11" type="ORF">QLX08_008448</name>
</gene>
<proteinExistence type="inferred from homology"/>
<protein>
    <recommendedName>
        <fullName evidence="6">Peptidoglycan-recognition protein</fullName>
    </recommendedName>
</protein>
<evidence type="ECO:0000256" key="8">
    <source>
        <dbReference type="SAM" id="SignalP"/>
    </source>
</evidence>
<evidence type="ECO:0000313" key="12">
    <source>
        <dbReference type="Proteomes" id="UP001432146"/>
    </source>
</evidence>
<evidence type="ECO:0000256" key="4">
    <source>
        <dbReference type="ARBA" id="ARBA00022859"/>
    </source>
</evidence>
<sequence>MKSFNFLVFTVYVFILFVQPENVFGLPNFWANVNTAKPNIISRNGWQARPANGHELLKVTPTPYVVVHHGGSQQYCYNRNTCSQIVRSYQNYHMSNNGWADIGYNFIIGEDGNVYEGRGWKYVGTHTPGYNANSIGICIIGDFTNRLPNEAALKALNALIGYGVSKGSINHSYHVVAHRQVTSTACPGTKLYEYVKKLPRWTNNPKKSNV</sequence>
<dbReference type="InterPro" id="IPR002502">
    <property type="entry name" value="Amidase_domain"/>
</dbReference>
<dbReference type="CDD" id="cd06583">
    <property type="entry name" value="PGRP"/>
    <property type="match status" value="1"/>
</dbReference>
<feature type="chain" id="PRO_5043855757" description="Peptidoglycan-recognition protein" evidence="8">
    <location>
        <begin position="26"/>
        <end position="210"/>
    </location>
</feature>
<accession>A0AAW0ZL38</accession>
<comment type="similarity">
    <text evidence="1 6">Belongs to the N-acetylmuramoyl-L-alanine amidase 2 family.</text>
</comment>
<comment type="caution">
    <text evidence="11">The sequence shown here is derived from an EMBL/GenBank/DDBJ whole genome shotgun (WGS) entry which is preliminary data.</text>
</comment>
<dbReference type="SMART" id="SM00701">
    <property type="entry name" value="PGRP"/>
    <property type="match status" value="1"/>
</dbReference>
<dbReference type="GO" id="GO:0042834">
    <property type="term" value="F:peptidoglycan binding"/>
    <property type="evidence" value="ECO:0007669"/>
    <property type="project" value="InterPro"/>
</dbReference>
<feature type="signal peptide" evidence="8">
    <location>
        <begin position="1"/>
        <end position="25"/>
    </location>
</feature>
<keyword evidence="3 8" id="KW-0732">Signal</keyword>
<dbReference type="SUPFAM" id="SSF55846">
    <property type="entry name" value="N-acetylmuramoyl-L-alanine amidase-like"/>
    <property type="match status" value="1"/>
</dbReference>
<keyword evidence="12" id="KW-1185">Reference proteome</keyword>
<dbReference type="InterPro" id="IPR017331">
    <property type="entry name" value="Peptidoglycan_recognition"/>
</dbReference>
<organism evidence="11 12">
    <name type="scientific">Tetragonisca angustula</name>
    <dbReference type="NCBI Taxonomy" id="166442"/>
    <lineage>
        <taxon>Eukaryota</taxon>
        <taxon>Metazoa</taxon>
        <taxon>Ecdysozoa</taxon>
        <taxon>Arthropoda</taxon>
        <taxon>Hexapoda</taxon>
        <taxon>Insecta</taxon>
        <taxon>Pterygota</taxon>
        <taxon>Neoptera</taxon>
        <taxon>Endopterygota</taxon>
        <taxon>Hymenoptera</taxon>
        <taxon>Apocrita</taxon>
        <taxon>Aculeata</taxon>
        <taxon>Apoidea</taxon>
        <taxon>Anthophila</taxon>
        <taxon>Apidae</taxon>
        <taxon>Tetragonisca</taxon>
    </lineage>
</organism>
<evidence type="ECO:0000256" key="2">
    <source>
        <dbReference type="ARBA" id="ARBA00022588"/>
    </source>
</evidence>
<evidence type="ECO:0000256" key="7">
    <source>
        <dbReference type="PIRSR" id="PIRSR037945-1"/>
    </source>
</evidence>
<dbReference type="FunFam" id="3.40.80.10:FF:000001">
    <property type="entry name" value="Peptidoglycan recognition protein 1"/>
    <property type="match status" value="1"/>
</dbReference>
<dbReference type="PIRSF" id="PIRSF037945">
    <property type="entry name" value="PGRPs"/>
    <property type="match status" value="1"/>
</dbReference>
<dbReference type="GO" id="GO:0045087">
    <property type="term" value="P:innate immune response"/>
    <property type="evidence" value="ECO:0007669"/>
    <property type="project" value="UniProtKB-KW"/>
</dbReference>
<dbReference type="InterPro" id="IPR006619">
    <property type="entry name" value="PGRP_domain_met/bac"/>
</dbReference>